<evidence type="ECO:0000256" key="2">
    <source>
        <dbReference type="ARBA" id="ARBA00010701"/>
    </source>
</evidence>
<keyword evidence="3" id="KW-0964">Secreted</keyword>
<dbReference type="EMBL" id="GANO01004326">
    <property type="protein sequence ID" value="JAB55545.1"/>
    <property type="molecule type" value="mRNA"/>
</dbReference>
<evidence type="ECO:0000256" key="3">
    <source>
        <dbReference type="ARBA" id="ARBA00022525"/>
    </source>
</evidence>
<dbReference type="Gene3D" id="3.40.50.1820">
    <property type="entry name" value="alpha/beta hydrolase"/>
    <property type="match status" value="1"/>
</dbReference>
<dbReference type="AlphaFoldDB" id="U5EEG1"/>
<evidence type="ECO:0000256" key="6">
    <source>
        <dbReference type="SAM" id="SignalP"/>
    </source>
</evidence>
<sequence>MKYKIILLVVAVFSQTGSTLDLTSFGKTAQDVAKVGANVAKGVIEKVPDLIPTPNQIFDLSKQAIAGLPVEVVAAAINQVCSIALTSNATESDRSVKINEMNYVLLTPTENVSIPILNSLELWNHTLFNADFNVVILVTGWTSDINDTNKAIDLIYEGYSTRGNTNFVVVDTAGFVDTLYTWSAFNTNELGESIGVGLSQLVDYVSVDKIHLIGHSLGAHIVGAAGRKFQLLTNQSLPRITGLDPANPCFNEGEALSGIMRGDADFVDVIHSNSKVLGKRDPIGDIDFYPNGVVSVQPGCWSITCSHARAWKYYAESVHPGNENNFLAKKCNSLKSLDIGACQTKEIPMGYACPTDIKGNFFLRTNSEKPYGRKDNFKAD</sequence>
<dbReference type="PANTHER" id="PTHR11610:SF149">
    <property type="entry name" value="FI01450P-RELATED"/>
    <property type="match status" value="1"/>
</dbReference>
<dbReference type="CDD" id="cd00707">
    <property type="entry name" value="Pancreat_lipase_like"/>
    <property type="match status" value="1"/>
</dbReference>
<dbReference type="InterPro" id="IPR013818">
    <property type="entry name" value="Lipase"/>
</dbReference>
<reference evidence="8" key="1">
    <citation type="journal article" date="2014" name="Insect Biochem. Mol. Biol.">
        <title>An insight into the sialome of the frog biting fly, Corethrella appendiculata.</title>
        <authorList>
            <person name="Ribeiro J.M.C."/>
            <person name="Chagas A.C."/>
            <person name="Pham V.M."/>
            <person name="Lounibos L.P."/>
            <person name="Calvo E."/>
        </authorList>
    </citation>
    <scope>NUCLEOTIDE SEQUENCE</scope>
    <source>
        <tissue evidence="8">Salivary glands</tissue>
    </source>
</reference>
<evidence type="ECO:0000313" key="8">
    <source>
        <dbReference type="EMBL" id="JAB55545.1"/>
    </source>
</evidence>
<dbReference type="GO" id="GO:0017171">
    <property type="term" value="F:serine hydrolase activity"/>
    <property type="evidence" value="ECO:0007669"/>
    <property type="project" value="TreeGrafter"/>
</dbReference>
<dbReference type="PANTHER" id="PTHR11610">
    <property type="entry name" value="LIPASE"/>
    <property type="match status" value="1"/>
</dbReference>
<dbReference type="GO" id="GO:0005615">
    <property type="term" value="C:extracellular space"/>
    <property type="evidence" value="ECO:0007669"/>
    <property type="project" value="TreeGrafter"/>
</dbReference>
<dbReference type="PRINTS" id="PR00821">
    <property type="entry name" value="TAGLIPASE"/>
</dbReference>
<organism evidence="8">
    <name type="scientific">Corethrella appendiculata</name>
    <dbReference type="NCBI Taxonomy" id="1370023"/>
    <lineage>
        <taxon>Eukaryota</taxon>
        <taxon>Metazoa</taxon>
        <taxon>Ecdysozoa</taxon>
        <taxon>Arthropoda</taxon>
        <taxon>Hexapoda</taxon>
        <taxon>Insecta</taxon>
        <taxon>Pterygota</taxon>
        <taxon>Neoptera</taxon>
        <taxon>Endopterygota</taxon>
        <taxon>Diptera</taxon>
        <taxon>Nematocera</taxon>
        <taxon>Culicoidea</taxon>
        <taxon>Chaoboridae</taxon>
        <taxon>Corethrella</taxon>
    </lineage>
</organism>
<dbReference type="Pfam" id="PF00151">
    <property type="entry name" value="Lipase"/>
    <property type="match status" value="1"/>
</dbReference>
<keyword evidence="4 6" id="KW-0732">Signal</keyword>
<evidence type="ECO:0000259" key="7">
    <source>
        <dbReference type="Pfam" id="PF00151"/>
    </source>
</evidence>
<dbReference type="InterPro" id="IPR029058">
    <property type="entry name" value="AB_hydrolase_fold"/>
</dbReference>
<dbReference type="FunFam" id="3.40.50.1820:FF:000122">
    <property type="entry name" value="Vitellogenin-3-like Protein"/>
    <property type="match status" value="1"/>
</dbReference>
<feature type="chain" id="PRO_5004659284" evidence="6">
    <location>
        <begin position="20"/>
        <end position="380"/>
    </location>
</feature>
<dbReference type="GO" id="GO:0016042">
    <property type="term" value="P:lipid catabolic process"/>
    <property type="evidence" value="ECO:0007669"/>
    <property type="project" value="TreeGrafter"/>
</dbReference>
<accession>U5EEG1</accession>
<name>U5EEG1_9DIPT</name>
<proteinExistence type="evidence at transcript level"/>
<dbReference type="InterPro" id="IPR000734">
    <property type="entry name" value="TAG_lipase"/>
</dbReference>
<comment type="subcellular location">
    <subcellularLocation>
        <location evidence="1">Secreted</location>
    </subcellularLocation>
</comment>
<evidence type="ECO:0000256" key="1">
    <source>
        <dbReference type="ARBA" id="ARBA00004613"/>
    </source>
</evidence>
<dbReference type="SUPFAM" id="SSF53474">
    <property type="entry name" value="alpha/beta-Hydrolases"/>
    <property type="match status" value="1"/>
</dbReference>
<feature type="signal peptide" evidence="6">
    <location>
        <begin position="1"/>
        <end position="19"/>
    </location>
</feature>
<dbReference type="GO" id="GO:0016298">
    <property type="term" value="F:lipase activity"/>
    <property type="evidence" value="ECO:0007669"/>
    <property type="project" value="InterPro"/>
</dbReference>
<dbReference type="InterPro" id="IPR033906">
    <property type="entry name" value="Lipase_N"/>
</dbReference>
<protein>
    <submittedName>
        <fullName evidence="8">Putative vitellogenin</fullName>
    </submittedName>
</protein>
<feature type="domain" description="Lipase" evidence="7">
    <location>
        <begin position="86"/>
        <end position="371"/>
    </location>
</feature>
<evidence type="ECO:0000256" key="4">
    <source>
        <dbReference type="ARBA" id="ARBA00022729"/>
    </source>
</evidence>
<evidence type="ECO:0000256" key="5">
    <source>
        <dbReference type="RuleBase" id="RU004262"/>
    </source>
</evidence>
<comment type="similarity">
    <text evidence="2 5">Belongs to the AB hydrolase superfamily. Lipase family.</text>
</comment>